<name>A0A6J6X4Q7_9ZZZZ</name>
<dbReference type="Pfam" id="PF22845">
    <property type="entry name" value="DUF3097_N"/>
    <property type="match status" value="1"/>
</dbReference>
<evidence type="ECO:0000259" key="1">
    <source>
        <dbReference type="Pfam" id="PF11296"/>
    </source>
</evidence>
<feature type="domain" description="DUF3097" evidence="1">
    <location>
        <begin position="114"/>
        <end position="269"/>
    </location>
</feature>
<accession>A0A6J6X4Q7</accession>
<dbReference type="EMBL" id="CAFAAI010000048">
    <property type="protein sequence ID" value="CAB4790693.1"/>
    <property type="molecule type" value="Genomic_DNA"/>
</dbReference>
<dbReference type="InterPro" id="IPR053883">
    <property type="entry name" value="DUF3097_N"/>
</dbReference>
<proteinExistence type="predicted"/>
<gene>
    <name evidence="3" type="ORF">UFOPK2992_00409</name>
</gene>
<sequence>MTYERDILDEFADRKKASAYREVIAQLGMVVEDRSSGFCGDVVKITFEAVTLRDRKNQQRYFTWKPGGFLLEGKPVTLIRAAATPAPQASRKIVTNSGSVASAEPVRARVARAARIWVEGKHDAELVEHVWGDDLRELGIVVEPLHGIDDLAGAVRDFGPSSQRRLGVLVDHLVAGSKESRIAAAVRDDNVLITGHPFVDVWAGIRPQVLGRSEWPDVPRGQPWKQGMCQALGTDLATFWPRLRNRVNTYADLRPELVGAVERLIDFVSESDQGPAS</sequence>
<protein>
    <submittedName>
        <fullName evidence="3">Unannotated protein</fullName>
    </submittedName>
</protein>
<reference evidence="3" key="1">
    <citation type="submission" date="2020-05" db="EMBL/GenBank/DDBJ databases">
        <authorList>
            <person name="Chiriac C."/>
            <person name="Salcher M."/>
            <person name="Ghai R."/>
            <person name="Kavagutti S V."/>
        </authorList>
    </citation>
    <scope>NUCLEOTIDE SEQUENCE</scope>
</reference>
<evidence type="ECO:0000313" key="3">
    <source>
        <dbReference type="EMBL" id="CAB4790693.1"/>
    </source>
</evidence>
<dbReference type="InterPro" id="IPR021447">
    <property type="entry name" value="DUF3097_C"/>
</dbReference>
<feature type="domain" description="DUF3097" evidence="2">
    <location>
        <begin position="22"/>
        <end position="80"/>
    </location>
</feature>
<dbReference type="Pfam" id="PF11296">
    <property type="entry name" value="DUF3097_C"/>
    <property type="match status" value="1"/>
</dbReference>
<organism evidence="3">
    <name type="scientific">freshwater metagenome</name>
    <dbReference type="NCBI Taxonomy" id="449393"/>
    <lineage>
        <taxon>unclassified sequences</taxon>
        <taxon>metagenomes</taxon>
        <taxon>ecological metagenomes</taxon>
    </lineage>
</organism>
<dbReference type="AlphaFoldDB" id="A0A6J6X4Q7"/>
<evidence type="ECO:0000259" key="2">
    <source>
        <dbReference type="Pfam" id="PF22845"/>
    </source>
</evidence>